<dbReference type="Proteomes" id="UP000199013">
    <property type="component" value="Unassembled WGS sequence"/>
</dbReference>
<evidence type="ECO:0000256" key="1">
    <source>
        <dbReference type="ARBA" id="ARBA00022679"/>
    </source>
</evidence>
<dbReference type="Gene3D" id="3.40.630.30">
    <property type="match status" value="1"/>
</dbReference>
<proteinExistence type="predicted"/>
<dbReference type="Pfam" id="PF00583">
    <property type="entry name" value="Acetyltransf_1"/>
    <property type="match status" value="1"/>
</dbReference>
<gene>
    <name evidence="4" type="ORF">FDG2_3560</name>
</gene>
<name>A0A1C3NZX0_9ACTN</name>
<keyword evidence="2" id="KW-0012">Acyltransferase</keyword>
<evidence type="ECO:0000259" key="3">
    <source>
        <dbReference type="PROSITE" id="PS51186"/>
    </source>
</evidence>
<reference evidence="5" key="1">
    <citation type="submission" date="2016-02" db="EMBL/GenBank/DDBJ databases">
        <authorList>
            <person name="Wibberg D."/>
        </authorList>
    </citation>
    <scope>NUCLEOTIDE SEQUENCE [LARGE SCALE GENOMIC DNA]</scope>
</reference>
<feature type="domain" description="N-acetyltransferase" evidence="3">
    <location>
        <begin position="1"/>
        <end position="159"/>
    </location>
</feature>
<dbReference type="GO" id="GO:0016747">
    <property type="term" value="F:acyltransferase activity, transferring groups other than amino-acyl groups"/>
    <property type="evidence" value="ECO:0007669"/>
    <property type="project" value="InterPro"/>
</dbReference>
<dbReference type="SUPFAM" id="SSF55729">
    <property type="entry name" value="Acyl-CoA N-acyltransferases (Nat)"/>
    <property type="match status" value="1"/>
</dbReference>
<dbReference type="PROSITE" id="PS51186">
    <property type="entry name" value="GNAT"/>
    <property type="match status" value="1"/>
</dbReference>
<dbReference type="InterPro" id="IPR000182">
    <property type="entry name" value="GNAT_dom"/>
</dbReference>
<dbReference type="PANTHER" id="PTHR43877">
    <property type="entry name" value="AMINOALKYLPHOSPHONATE N-ACETYLTRANSFERASE-RELATED-RELATED"/>
    <property type="match status" value="1"/>
</dbReference>
<evidence type="ECO:0000256" key="2">
    <source>
        <dbReference type="ARBA" id="ARBA00023315"/>
    </source>
</evidence>
<keyword evidence="5" id="KW-1185">Reference proteome</keyword>
<dbReference type="AlphaFoldDB" id="A0A1C3NZX0"/>
<sequence length="167" mass="18234">MAIRLARGDDLPAALGVWQEANTARGRPPGAQRVARVRAKLAAPDGLLLIAVAGTTVLGMVLAEPGRAQDGQGPKLDGLCHVSMVFVHPDHWGRRVGELLIGHLADQACLRGFAWLQLWTGAGNDRAQRLYRRVGFVPSGRRLRLEKGEEILHFVRPTEWSAETPEP</sequence>
<dbReference type="EMBL" id="FLUV01001498">
    <property type="protein sequence ID" value="SBW23091.1"/>
    <property type="molecule type" value="Genomic_DNA"/>
</dbReference>
<dbReference type="InterPro" id="IPR016181">
    <property type="entry name" value="Acyl_CoA_acyltransferase"/>
</dbReference>
<evidence type="ECO:0000313" key="5">
    <source>
        <dbReference type="Proteomes" id="UP000199013"/>
    </source>
</evidence>
<protein>
    <submittedName>
        <fullName evidence="4">Arabinose efflux permease family protein</fullName>
    </submittedName>
</protein>
<dbReference type="PANTHER" id="PTHR43877:SF2">
    <property type="entry name" value="AMINOALKYLPHOSPHONATE N-ACETYLTRANSFERASE-RELATED"/>
    <property type="match status" value="1"/>
</dbReference>
<dbReference type="InterPro" id="IPR050832">
    <property type="entry name" value="Bact_Acetyltransf"/>
</dbReference>
<keyword evidence="1" id="KW-0808">Transferase</keyword>
<evidence type="ECO:0000313" key="4">
    <source>
        <dbReference type="EMBL" id="SBW23091.1"/>
    </source>
</evidence>
<dbReference type="CDD" id="cd04301">
    <property type="entry name" value="NAT_SF"/>
    <property type="match status" value="1"/>
</dbReference>
<accession>A0A1C3NZX0</accession>
<organism evidence="4 5">
    <name type="scientific">Candidatus Protofrankia californiensis</name>
    <dbReference type="NCBI Taxonomy" id="1839754"/>
    <lineage>
        <taxon>Bacteria</taxon>
        <taxon>Bacillati</taxon>
        <taxon>Actinomycetota</taxon>
        <taxon>Actinomycetes</taxon>
        <taxon>Frankiales</taxon>
        <taxon>Frankiaceae</taxon>
        <taxon>Protofrankia</taxon>
    </lineage>
</organism>